<sequence>MAKHNANTRFTISESTLSRKRARRRIFEERRRQRQRRLWKLWLREVSLFSIICSCEAVTTLGVNVRAAKVSFFFEKHESSGHDRLRRRQANDTWTTTWRSPQR</sequence>
<feature type="compositionally biased region" description="Polar residues" evidence="1">
    <location>
        <begin position="91"/>
        <end position="103"/>
    </location>
</feature>
<evidence type="ECO:0000256" key="2">
    <source>
        <dbReference type="SAM" id="Phobius"/>
    </source>
</evidence>
<evidence type="ECO:0000256" key="1">
    <source>
        <dbReference type="SAM" id="MobiDB-lite"/>
    </source>
</evidence>
<gene>
    <name evidence="3" type="ORF">PanWU01x14_224310</name>
</gene>
<organism evidence="3 4">
    <name type="scientific">Parasponia andersonii</name>
    <name type="common">Sponia andersonii</name>
    <dbReference type="NCBI Taxonomy" id="3476"/>
    <lineage>
        <taxon>Eukaryota</taxon>
        <taxon>Viridiplantae</taxon>
        <taxon>Streptophyta</taxon>
        <taxon>Embryophyta</taxon>
        <taxon>Tracheophyta</taxon>
        <taxon>Spermatophyta</taxon>
        <taxon>Magnoliopsida</taxon>
        <taxon>eudicotyledons</taxon>
        <taxon>Gunneridae</taxon>
        <taxon>Pentapetalae</taxon>
        <taxon>rosids</taxon>
        <taxon>fabids</taxon>
        <taxon>Rosales</taxon>
        <taxon>Cannabaceae</taxon>
        <taxon>Parasponia</taxon>
    </lineage>
</organism>
<dbReference type="Proteomes" id="UP000237105">
    <property type="component" value="Unassembled WGS sequence"/>
</dbReference>
<reference evidence="4" key="1">
    <citation type="submission" date="2016-06" db="EMBL/GenBank/DDBJ databases">
        <title>Parallel loss of symbiosis genes in relatives of nitrogen-fixing non-legume Parasponia.</title>
        <authorList>
            <person name="Van Velzen R."/>
            <person name="Holmer R."/>
            <person name="Bu F."/>
            <person name="Rutten L."/>
            <person name="Van Zeijl A."/>
            <person name="Liu W."/>
            <person name="Santuari L."/>
            <person name="Cao Q."/>
            <person name="Sharma T."/>
            <person name="Shen D."/>
            <person name="Roswanjaya Y."/>
            <person name="Wardhani T."/>
            <person name="Kalhor M.S."/>
            <person name="Jansen J."/>
            <person name="Van den Hoogen J."/>
            <person name="Gungor B."/>
            <person name="Hartog M."/>
            <person name="Hontelez J."/>
            <person name="Verver J."/>
            <person name="Yang W.-C."/>
            <person name="Schijlen E."/>
            <person name="Repin R."/>
            <person name="Schilthuizen M."/>
            <person name="Schranz E."/>
            <person name="Heidstra R."/>
            <person name="Miyata K."/>
            <person name="Fedorova E."/>
            <person name="Kohlen W."/>
            <person name="Bisseling T."/>
            <person name="Smit S."/>
            <person name="Geurts R."/>
        </authorList>
    </citation>
    <scope>NUCLEOTIDE SEQUENCE [LARGE SCALE GENOMIC DNA]</scope>
    <source>
        <strain evidence="4">cv. WU1-14</strain>
    </source>
</reference>
<keyword evidence="2" id="KW-1133">Transmembrane helix</keyword>
<feature type="transmembrane region" description="Helical" evidence="2">
    <location>
        <begin position="41"/>
        <end position="63"/>
    </location>
</feature>
<evidence type="ECO:0008006" key="5">
    <source>
        <dbReference type="Google" id="ProtNLM"/>
    </source>
</evidence>
<dbReference type="EMBL" id="JXTB01000248">
    <property type="protein sequence ID" value="PON50235.1"/>
    <property type="molecule type" value="Genomic_DNA"/>
</dbReference>
<keyword evidence="2" id="KW-0472">Membrane</keyword>
<evidence type="ECO:0000313" key="3">
    <source>
        <dbReference type="EMBL" id="PON50235.1"/>
    </source>
</evidence>
<comment type="caution">
    <text evidence="3">The sequence shown here is derived from an EMBL/GenBank/DDBJ whole genome shotgun (WGS) entry which is preliminary data.</text>
</comment>
<keyword evidence="4" id="KW-1185">Reference proteome</keyword>
<accession>A0A2P5BN66</accession>
<feature type="region of interest" description="Disordered" evidence="1">
    <location>
        <begin position="80"/>
        <end position="103"/>
    </location>
</feature>
<name>A0A2P5BN66_PARAD</name>
<protein>
    <recommendedName>
        <fullName evidence="5">Transmembrane protein</fullName>
    </recommendedName>
</protein>
<keyword evidence="2" id="KW-0812">Transmembrane</keyword>
<evidence type="ECO:0000313" key="4">
    <source>
        <dbReference type="Proteomes" id="UP000237105"/>
    </source>
</evidence>
<proteinExistence type="predicted"/>
<dbReference type="AlphaFoldDB" id="A0A2P5BN66"/>